<keyword evidence="2" id="KW-1003">Cell membrane</keyword>
<dbReference type="GO" id="GO:0016887">
    <property type="term" value="F:ATP hydrolysis activity"/>
    <property type="evidence" value="ECO:0007669"/>
    <property type="project" value="InterPro"/>
</dbReference>
<keyword evidence="7 8" id="KW-0472">Membrane</keyword>
<feature type="domain" description="ABC transporter" evidence="9">
    <location>
        <begin position="481"/>
        <end position="710"/>
    </location>
</feature>
<evidence type="ECO:0000256" key="1">
    <source>
        <dbReference type="ARBA" id="ARBA00004651"/>
    </source>
</evidence>
<dbReference type="EMBL" id="CP058952">
    <property type="protein sequence ID" value="QLI82679.1"/>
    <property type="molecule type" value="Genomic_DNA"/>
</dbReference>
<evidence type="ECO:0000256" key="2">
    <source>
        <dbReference type="ARBA" id="ARBA00022475"/>
    </source>
</evidence>
<dbReference type="AlphaFoldDB" id="A0A7D5VB24"/>
<dbReference type="PANTHER" id="PTHR43394:SF1">
    <property type="entry name" value="ATP-BINDING CASSETTE SUB-FAMILY B MEMBER 10, MITOCHONDRIAL"/>
    <property type="match status" value="1"/>
</dbReference>
<evidence type="ECO:0000259" key="9">
    <source>
        <dbReference type="PROSITE" id="PS50893"/>
    </source>
</evidence>
<evidence type="ECO:0000259" key="10">
    <source>
        <dbReference type="PROSITE" id="PS50929"/>
    </source>
</evidence>
<evidence type="ECO:0000313" key="12">
    <source>
        <dbReference type="Proteomes" id="UP000510822"/>
    </source>
</evidence>
<evidence type="ECO:0000256" key="5">
    <source>
        <dbReference type="ARBA" id="ARBA00022840"/>
    </source>
</evidence>
<proteinExistence type="predicted"/>
<dbReference type="KEGG" id="cfon:HZU75_14725"/>
<dbReference type="InterPro" id="IPR003593">
    <property type="entry name" value="AAA+_ATPase"/>
</dbReference>
<keyword evidence="5 11" id="KW-0067">ATP-binding</keyword>
<feature type="transmembrane region" description="Helical" evidence="8">
    <location>
        <begin position="203"/>
        <end position="220"/>
    </location>
</feature>
<evidence type="ECO:0000256" key="8">
    <source>
        <dbReference type="SAM" id="Phobius"/>
    </source>
</evidence>
<dbReference type="RefSeq" id="WP_180306755.1">
    <property type="nucleotide sequence ID" value="NZ_CP058952.1"/>
</dbReference>
<dbReference type="InterPro" id="IPR036640">
    <property type="entry name" value="ABC1_TM_sf"/>
</dbReference>
<dbReference type="PROSITE" id="PS50929">
    <property type="entry name" value="ABC_TM1F"/>
    <property type="match status" value="1"/>
</dbReference>
<dbReference type="PROSITE" id="PS50893">
    <property type="entry name" value="ABC_TRANSPORTER_2"/>
    <property type="match status" value="1"/>
</dbReference>
<dbReference type="SMART" id="SM00382">
    <property type="entry name" value="AAA"/>
    <property type="match status" value="1"/>
</dbReference>
<dbReference type="InterPro" id="IPR011527">
    <property type="entry name" value="ABC1_TM_dom"/>
</dbReference>
<dbReference type="GO" id="GO:0005524">
    <property type="term" value="F:ATP binding"/>
    <property type="evidence" value="ECO:0007669"/>
    <property type="project" value="UniProtKB-KW"/>
</dbReference>
<dbReference type="SUPFAM" id="SSF90123">
    <property type="entry name" value="ABC transporter transmembrane region"/>
    <property type="match status" value="1"/>
</dbReference>
<dbReference type="InterPro" id="IPR027417">
    <property type="entry name" value="P-loop_NTPase"/>
</dbReference>
<dbReference type="Gene3D" id="3.40.50.300">
    <property type="entry name" value="P-loop containing nucleotide triphosphate hydrolases"/>
    <property type="match status" value="1"/>
</dbReference>
<evidence type="ECO:0000256" key="7">
    <source>
        <dbReference type="ARBA" id="ARBA00023136"/>
    </source>
</evidence>
<dbReference type="PANTHER" id="PTHR43394">
    <property type="entry name" value="ATP-DEPENDENT PERMEASE MDL1, MITOCHONDRIAL"/>
    <property type="match status" value="1"/>
</dbReference>
<dbReference type="Gene3D" id="1.20.1560.10">
    <property type="entry name" value="ABC transporter type 1, transmembrane domain"/>
    <property type="match status" value="1"/>
</dbReference>
<evidence type="ECO:0000313" key="11">
    <source>
        <dbReference type="EMBL" id="QLI82679.1"/>
    </source>
</evidence>
<evidence type="ECO:0000256" key="4">
    <source>
        <dbReference type="ARBA" id="ARBA00022741"/>
    </source>
</evidence>
<feature type="domain" description="ABC transmembrane type-1" evidence="10">
    <location>
        <begin position="168"/>
        <end position="447"/>
    </location>
</feature>
<dbReference type="CDD" id="cd03228">
    <property type="entry name" value="ABCC_MRP_Like"/>
    <property type="match status" value="1"/>
</dbReference>
<dbReference type="SUPFAM" id="SSF52540">
    <property type="entry name" value="P-loop containing nucleoside triphosphate hydrolases"/>
    <property type="match status" value="1"/>
</dbReference>
<dbReference type="GO" id="GO:0005886">
    <property type="term" value="C:plasma membrane"/>
    <property type="evidence" value="ECO:0007669"/>
    <property type="project" value="UniProtKB-SubCell"/>
</dbReference>
<reference evidence="11 12" key="1">
    <citation type="journal article" date="2016" name="Int. J. Syst. Evol. Microbiol.">
        <title>Chitinibacter fontanus sp. nov., isolated from a spring.</title>
        <authorList>
            <person name="Sheu S.Y."/>
            <person name="Li Y.S."/>
            <person name="Young C.C."/>
            <person name="Chen W.M."/>
        </authorList>
    </citation>
    <scope>NUCLEOTIDE SEQUENCE [LARGE SCALE GENOMIC DNA]</scope>
    <source>
        <strain evidence="11 12">STM-7</strain>
    </source>
</reference>
<gene>
    <name evidence="11" type="ORF">HZU75_14725</name>
</gene>
<name>A0A7D5VB24_9NEIS</name>
<keyword evidence="4" id="KW-0547">Nucleotide-binding</keyword>
<dbReference type="Pfam" id="PF00664">
    <property type="entry name" value="ABC_membrane"/>
    <property type="match status" value="1"/>
</dbReference>
<sequence length="711" mass="77797">MTSSITNNVERITGINQVIGEERMACSALARCTAPLLIRLNWFGAPRSLLAFLPDISRPFGLTQFCALLNDLGFKIQIQEWDRRSKDLHALPGVAVLINEQADEAFICLREQNGLVQWHDGQQSYATAPLQHGRLLLIENDPFHQSLSQPQTGWLMRLFLTARPEISGLLLVSLVVNLIALVISLFTMFVYNTVIPSGAVDTLQSMAAGACIAILGSWALRMLRVKLISDLSTWAGGQISDIAMRKTLSLSADVSARLGVENNLTRLRSIEGVRQWFGGSSTLNIDFPFVLIFLLIISILGGFIVLVPLVGLMLFALVSWPLASFVQQRSKEVGLVSRQLGDVISIVAHRLRVLRGVRGSHLWGKQLPELMVKSVQANRNYAIASGLVQTIGQALSTLTVLATMGVGIALVLNNSMTTGGLIATMMLIWRVTTPAQQMLAAQVRLRNLSDATQQLDRLLNTPAEQSSPKMTSPIVALSPSIEADRLYYRHSADREPSIANVSFKLEAGSCLAIVGPNGAGKTTLIELLLGLKTPQNGRVLVGGRDIRQFDPEDYRAWLGYLPQQVPGMPVTLREALSLRSLNVSEAELLAVLAQVAGERWYELFGVESADAAFNVQISPWREDRDAIRGRFIVRLAIAVLEKPPLVLLDDPLADRDPALDPCFIRLLAQLRGKTTLIMATHRTDLIEQADQIVVLHEGALVHFGPVAAPAS</sequence>
<protein>
    <submittedName>
        <fullName evidence="11">ATP-binding cassette domain-containing protein</fullName>
    </submittedName>
</protein>
<feature type="transmembrane region" description="Helical" evidence="8">
    <location>
        <begin position="166"/>
        <end position="191"/>
    </location>
</feature>
<dbReference type="InterPro" id="IPR003439">
    <property type="entry name" value="ABC_transporter-like_ATP-bd"/>
</dbReference>
<comment type="subcellular location">
    <subcellularLocation>
        <location evidence="1">Cell membrane</location>
        <topology evidence="1">Multi-pass membrane protein</topology>
    </subcellularLocation>
</comment>
<evidence type="ECO:0000256" key="6">
    <source>
        <dbReference type="ARBA" id="ARBA00022989"/>
    </source>
</evidence>
<keyword evidence="6 8" id="KW-1133">Transmembrane helix</keyword>
<evidence type="ECO:0000256" key="3">
    <source>
        <dbReference type="ARBA" id="ARBA00022692"/>
    </source>
</evidence>
<dbReference type="Proteomes" id="UP000510822">
    <property type="component" value="Chromosome"/>
</dbReference>
<dbReference type="Pfam" id="PF00005">
    <property type="entry name" value="ABC_tran"/>
    <property type="match status" value="1"/>
</dbReference>
<dbReference type="GO" id="GO:0015421">
    <property type="term" value="F:ABC-type oligopeptide transporter activity"/>
    <property type="evidence" value="ECO:0007669"/>
    <property type="project" value="TreeGrafter"/>
</dbReference>
<keyword evidence="12" id="KW-1185">Reference proteome</keyword>
<dbReference type="InterPro" id="IPR039421">
    <property type="entry name" value="Type_1_exporter"/>
</dbReference>
<accession>A0A7D5VB24</accession>
<keyword evidence="3 8" id="KW-0812">Transmembrane</keyword>
<organism evidence="11 12">
    <name type="scientific">Chitinibacter fontanus</name>
    <dbReference type="NCBI Taxonomy" id="1737446"/>
    <lineage>
        <taxon>Bacteria</taxon>
        <taxon>Pseudomonadati</taxon>
        <taxon>Pseudomonadota</taxon>
        <taxon>Betaproteobacteria</taxon>
        <taxon>Neisseriales</taxon>
        <taxon>Chitinibacteraceae</taxon>
        <taxon>Chitinibacter</taxon>
    </lineage>
</organism>